<evidence type="ECO:0000256" key="1">
    <source>
        <dbReference type="SAM" id="MobiDB-lite"/>
    </source>
</evidence>
<evidence type="ECO:0000313" key="3">
    <source>
        <dbReference type="Proteomes" id="UP000812013"/>
    </source>
</evidence>
<dbReference type="EMBL" id="WTFF01000141">
    <property type="protein sequence ID" value="MBW5484100.1"/>
    <property type="molecule type" value="Genomic_DNA"/>
</dbReference>
<feature type="compositionally biased region" description="Polar residues" evidence="1">
    <location>
        <begin position="140"/>
        <end position="150"/>
    </location>
</feature>
<gene>
    <name evidence="2" type="ORF">GPJ59_19985</name>
</gene>
<feature type="compositionally biased region" description="Low complexity" evidence="1">
    <location>
        <begin position="28"/>
        <end position="41"/>
    </location>
</feature>
<keyword evidence="3" id="KW-1185">Reference proteome</keyword>
<feature type="region of interest" description="Disordered" evidence="1">
    <location>
        <begin position="123"/>
        <end position="150"/>
    </location>
</feature>
<feature type="non-terminal residue" evidence="2">
    <location>
        <position position="150"/>
    </location>
</feature>
<proteinExistence type="predicted"/>
<feature type="region of interest" description="Disordered" evidence="1">
    <location>
        <begin position="21"/>
        <end position="49"/>
    </location>
</feature>
<accession>A0ABS6ZBR0</accession>
<comment type="caution">
    <text evidence="2">The sequence shown here is derived from an EMBL/GenBank/DDBJ whole genome shotgun (WGS) entry which is preliminary data.</text>
</comment>
<evidence type="ECO:0000313" key="2">
    <source>
        <dbReference type="EMBL" id="MBW5484100.1"/>
    </source>
</evidence>
<organism evidence="2 3">
    <name type="scientific">Streptomyces bambusae</name>
    <dbReference type="NCBI Taxonomy" id="1550616"/>
    <lineage>
        <taxon>Bacteria</taxon>
        <taxon>Bacillati</taxon>
        <taxon>Actinomycetota</taxon>
        <taxon>Actinomycetes</taxon>
        <taxon>Kitasatosporales</taxon>
        <taxon>Streptomycetaceae</taxon>
        <taxon>Streptomyces</taxon>
    </lineage>
</organism>
<protein>
    <submittedName>
        <fullName evidence="2">Uncharacterized protein</fullName>
    </submittedName>
</protein>
<reference evidence="2 3" key="1">
    <citation type="submission" date="2019-12" db="EMBL/GenBank/DDBJ databases">
        <title>Genome sequence of Streptomyces bambusae.</title>
        <authorList>
            <person name="Bansal K."/>
            <person name="Choksket S."/>
            <person name="Korpole S."/>
            <person name="Patil P.B."/>
        </authorList>
    </citation>
    <scope>NUCLEOTIDE SEQUENCE [LARGE SCALE GENOMIC DNA]</scope>
    <source>
        <strain evidence="2 3">SK60</strain>
    </source>
</reference>
<sequence>MPKNPHGFGGAGLELGLGDVGAGFPGCGAPDPEGPDVGAPDPDGPGSPGVPLCDGLAVAAGADAPGERVASTPFTGVPVGLPEAFGAWPSVGFAVVTPAGAVGCAASGTESSVRTTLDARSVAAGPSAVSRATANEPRAATSSPSPAVMA</sequence>
<dbReference type="Proteomes" id="UP000812013">
    <property type="component" value="Unassembled WGS sequence"/>
</dbReference>
<name>A0ABS6ZBR0_9ACTN</name>